<evidence type="ECO:0000313" key="2">
    <source>
        <dbReference type="EMBL" id="KPN12962.1"/>
    </source>
</evidence>
<sequence length="59" mass="6425">MTMKIALFTVFTCAFIGLLLVSNPFGADAMRLVSIFIFPLLGLIGFGILLFDPMKKAAK</sequence>
<evidence type="ECO:0000313" key="3">
    <source>
        <dbReference type="EMBL" id="MBR8691353.1"/>
    </source>
</evidence>
<dbReference type="AlphaFoldDB" id="A0ABD4QMT6"/>
<name>A0ABD4QMT6_9BACI</name>
<dbReference type="EMBL" id="LGYN01000028">
    <property type="protein sequence ID" value="KPN12962.1"/>
    <property type="molecule type" value="Genomic_DNA"/>
</dbReference>
<evidence type="ECO:0000313" key="5">
    <source>
        <dbReference type="Proteomes" id="UP000676804"/>
    </source>
</evidence>
<evidence type="ECO:0008006" key="6">
    <source>
        <dbReference type="Google" id="ProtNLM"/>
    </source>
</evidence>
<comment type="caution">
    <text evidence="3">The sequence shown here is derived from an EMBL/GenBank/DDBJ whole genome shotgun (WGS) entry which is preliminary data.</text>
</comment>
<dbReference type="EMBL" id="JAGQFH010000028">
    <property type="protein sequence ID" value="MBR8691353.1"/>
    <property type="molecule type" value="Genomic_DNA"/>
</dbReference>
<keyword evidence="1" id="KW-0472">Membrane</keyword>
<feature type="transmembrane region" description="Helical" evidence="1">
    <location>
        <begin position="32"/>
        <end position="51"/>
    </location>
</feature>
<organism evidence="3 5">
    <name type="scientific">Bacillus australimaris</name>
    <dbReference type="NCBI Taxonomy" id="1326968"/>
    <lineage>
        <taxon>Bacteria</taxon>
        <taxon>Bacillati</taxon>
        <taxon>Bacillota</taxon>
        <taxon>Bacilli</taxon>
        <taxon>Bacillales</taxon>
        <taxon>Bacillaceae</taxon>
        <taxon>Bacillus</taxon>
    </lineage>
</organism>
<keyword evidence="4" id="KW-1185">Reference proteome</keyword>
<proteinExistence type="predicted"/>
<gene>
    <name evidence="2" type="ORF">AKG37_13790</name>
    <name evidence="3" type="ORF">KCQ59_16340</name>
</gene>
<protein>
    <recommendedName>
        <fullName evidence="6">DUF3098 domain-containing protein</fullName>
    </recommendedName>
</protein>
<dbReference type="Proteomes" id="UP000676804">
    <property type="component" value="Unassembled WGS sequence"/>
</dbReference>
<evidence type="ECO:0000313" key="4">
    <source>
        <dbReference type="Proteomes" id="UP000050272"/>
    </source>
</evidence>
<keyword evidence="1" id="KW-1133">Transmembrane helix</keyword>
<evidence type="ECO:0000256" key="1">
    <source>
        <dbReference type="SAM" id="Phobius"/>
    </source>
</evidence>
<dbReference type="RefSeq" id="WP_060699729.1">
    <property type="nucleotide sequence ID" value="NZ_JAGQFH010000028.1"/>
</dbReference>
<reference evidence="2 4" key="1">
    <citation type="submission" date="2015-07" db="EMBL/GenBank/DDBJ databases">
        <title>Bacillus zhangzhouensis sp. nov. and Bacillus nanhaiticus sp. nov.</title>
        <authorList>
            <person name="Liu Y."/>
            <person name="Lai Q."/>
            <person name="Shao Z."/>
        </authorList>
    </citation>
    <scope>NUCLEOTIDE SEQUENCE [LARGE SCALE GENOMIC DNA]</scope>
    <source>
        <strain evidence="2 4">NH7I_1</strain>
    </source>
</reference>
<accession>A0ABD4QMT6</accession>
<dbReference type="Proteomes" id="UP000050272">
    <property type="component" value="Unassembled WGS sequence"/>
</dbReference>
<reference evidence="3 5" key="2">
    <citation type="submission" date="2021-04" db="EMBL/GenBank/DDBJ databases">
        <title>Isolation of newly marine bacteria for enzymatic activity.</title>
        <authorList>
            <person name="Hadi W.A.M."/>
            <person name="Nair A.J.J."/>
            <person name="Edwin B.T."/>
        </authorList>
    </citation>
    <scope>NUCLEOTIDE SEQUENCE [LARGE SCALE GENOMIC DNA]</scope>
    <source>
        <strain evidence="3 5">B28A</strain>
    </source>
</reference>
<keyword evidence="1" id="KW-0812">Transmembrane</keyword>